<evidence type="ECO:0000313" key="2">
    <source>
        <dbReference type="EMBL" id="CAG2060598.1"/>
    </source>
</evidence>
<sequence length="87" mass="9615">MCKPPISQVTCDREVRLRISTNVTPEETIAETSELMTTESGKFGENQHDLDNHTTDSTEQPISPVICIKTLSILPQDGHQFSNSAIT</sequence>
<organism evidence="2 3">
    <name type="scientific">Timema podura</name>
    <name type="common">Walking stick</name>
    <dbReference type="NCBI Taxonomy" id="61482"/>
    <lineage>
        <taxon>Eukaryota</taxon>
        <taxon>Metazoa</taxon>
        <taxon>Ecdysozoa</taxon>
        <taxon>Arthropoda</taxon>
        <taxon>Hexapoda</taxon>
        <taxon>Insecta</taxon>
        <taxon>Pterygota</taxon>
        <taxon>Neoptera</taxon>
        <taxon>Polyneoptera</taxon>
        <taxon>Phasmatodea</taxon>
        <taxon>Timematodea</taxon>
        <taxon>Timematoidea</taxon>
        <taxon>Timematidae</taxon>
        <taxon>Timema</taxon>
    </lineage>
</organism>
<proteinExistence type="predicted"/>
<comment type="caution">
    <text evidence="2">The sequence shown here is derived from an EMBL/GenBank/DDBJ whole genome shotgun (WGS) entry which is preliminary data.</text>
</comment>
<dbReference type="EMBL" id="CAJPIN010012865">
    <property type="protein sequence ID" value="CAG2060598.1"/>
    <property type="molecule type" value="Genomic_DNA"/>
</dbReference>
<reference evidence="2" key="1">
    <citation type="submission" date="2021-03" db="EMBL/GenBank/DDBJ databases">
        <authorList>
            <person name="Tran Van P."/>
        </authorList>
    </citation>
    <scope>NUCLEOTIDE SEQUENCE</scope>
</reference>
<dbReference type="Proteomes" id="UP001153148">
    <property type="component" value="Unassembled WGS sequence"/>
</dbReference>
<evidence type="ECO:0000313" key="3">
    <source>
        <dbReference type="Proteomes" id="UP001153148"/>
    </source>
</evidence>
<protein>
    <submittedName>
        <fullName evidence="2">Uncharacterized protein</fullName>
    </submittedName>
</protein>
<name>A0ABN7P0I2_TIMPD</name>
<keyword evidence="3" id="KW-1185">Reference proteome</keyword>
<evidence type="ECO:0000256" key="1">
    <source>
        <dbReference type="SAM" id="MobiDB-lite"/>
    </source>
</evidence>
<feature type="compositionally biased region" description="Basic and acidic residues" evidence="1">
    <location>
        <begin position="45"/>
        <end position="56"/>
    </location>
</feature>
<accession>A0ABN7P0I2</accession>
<feature type="region of interest" description="Disordered" evidence="1">
    <location>
        <begin position="37"/>
        <end position="61"/>
    </location>
</feature>
<gene>
    <name evidence="2" type="ORF">TPAB3V08_LOCUS7554</name>
</gene>